<dbReference type="PANTHER" id="PTHR42714">
    <property type="entry name" value="TRNA MODIFICATION GTPASE GTPBP3"/>
    <property type="match status" value="1"/>
</dbReference>
<dbReference type="SUPFAM" id="SSF52540">
    <property type="entry name" value="P-loop containing nucleoside triphosphate hydrolases"/>
    <property type="match status" value="1"/>
</dbReference>
<dbReference type="AlphaFoldDB" id="A0A930EF24"/>
<reference evidence="4" key="1">
    <citation type="submission" date="2020-04" db="EMBL/GenBank/DDBJ databases">
        <title>Deep metagenomics examines the oral microbiome during advanced dental caries in children, revealing novel taxa and co-occurrences with host molecules.</title>
        <authorList>
            <person name="Baker J.L."/>
            <person name="Morton J.T."/>
            <person name="Dinis M."/>
            <person name="Alvarez R."/>
            <person name="Tran N.C."/>
            <person name="Knight R."/>
            <person name="Edlund A."/>
        </authorList>
    </citation>
    <scope>NUCLEOTIDE SEQUENCE</scope>
    <source>
        <strain evidence="4">JCVI_24_bin.8</strain>
    </source>
</reference>
<proteinExistence type="predicted"/>
<sequence>MGLNDTPSGNRYTIGLFGPRNVGKSSLVNKLLGQDLVLTSEVAGTTTDPVSKSMELLPIGPVLFVDTAGLDDEGELGLKRVDKSYEALRKCDLALFVLDASRQSGKFSEMAEQFLRESRKRNMPTIVVINKCESVEGPVSHRECFDIPADVPIVCTDALSGSGIEDLKQAIIR</sequence>
<dbReference type="GO" id="GO:0005737">
    <property type="term" value="C:cytoplasm"/>
    <property type="evidence" value="ECO:0007669"/>
    <property type="project" value="TreeGrafter"/>
</dbReference>
<dbReference type="GO" id="GO:0002098">
    <property type="term" value="P:tRNA wobble uridine modification"/>
    <property type="evidence" value="ECO:0007669"/>
    <property type="project" value="TreeGrafter"/>
</dbReference>
<dbReference type="Proteomes" id="UP000722050">
    <property type="component" value="Unassembled WGS sequence"/>
</dbReference>
<dbReference type="InterPro" id="IPR006073">
    <property type="entry name" value="GTP-bd"/>
</dbReference>
<evidence type="ECO:0000313" key="5">
    <source>
        <dbReference type="Proteomes" id="UP000722050"/>
    </source>
</evidence>
<dbReference type="CDD" id="cd00880">
    <property type="entry name" value="Era_like"/>
    <property type="match status" value="1"/>
</dbReference>
<feature type="domain" description="G" evidence="3">
    <location>
        <begin position="13"/>
        <end position="131"/>
    </location>
</feature>
<organism evidence="4 5">
    <name type="scientific">Mogibacterium diversum</name>
    <dbReference type="NCBI Taxonomy" id="114527"/>
    <lineage>
        <taxon>Bacteria</taxon>
        <taxon>Bacillati</taxon>
        <taxon>Bacillota</taxon>
        <taxon>Clostridia</taxon>
        <taxon>Peptostreptococcales</taxon>
        <taxon>Anaerovoracaceae</taxon>
        <taxon>Mogibacterium</taxon>
    </lineage>
</organism>
<accession>A0A930EF24</accession>
<evidence type="ECO:0000256" key="2">
    <source>
        <dbReference type="ARBA" id="ARBA00023134"/>
    </source>
</evidence>
<dbReference type="PRINTS" id="PR00326">
    <property type="entry name" value="GTP1OBG"/>
</dbReference>
<name>A0A930EF24_9FIRM</name>
<protein>
    <submittedName>
        <fullName evidence="4">50S ribosome-binding GTPase</fullName>
    </submittedName>
</protein>
<evidence type="ECO:0000259" key="3">
    <source>
        <dbReference type="Pfam" id="PF01926"/>
    </source>
</evidence>
<keyword evidence="1" id="KW-0547">Nucleotide-binding</keyword>
<dbReference type="GO" id="GO:0005525">
    <property type="term" value="F:GTP binding"/>
    <property type="evidence" value="ECO:0007669"/>
    <property type="project" value="UniProtKB-KW"/>
</dbReference>
<dbReference type="EMBL" id="JABZQH010000313">
    <property type="protein sequence ID" value="MBF1352873.1"/>
    <property type="molecule type" value="Genomic_DNA"/>
</dbReference>
<dbReference type="NCBIfam" id="TIGR00231">
    <property type="entry name" value="small_GTP"/>
    <property type="match status" value="1"/>
</dbReference>
<dbReference type="Gene3D" id="3.40.50.300">
    <property type="entry name" value="P-loop containing nucleotide triphosphate hydrolases"/>
    <property type="match status" value="1"/>
</dbReference>
<evidence type="ECO:0000256" key="1">
    <source>
        <dbReference type="ARBA" id="ARBA00022741"/>
    </source>
</evidence>
<comment type="caution">
    <text evidence="4">The sequence shown here is derived from an EMBL/GenBank/DDBJ whole genome shotgun (WGS) entry which is preliminary data.</text>
</comment>
<gene>
    <name evidence="4" type="ORF">HXM71_07150</name>
</gene>
<dbReference type="PANTHER" id="PTHR42714:SF6">
    <property type="entry name" value="TRANSLATION INITIATION FACTOR IF-2"/>
    <property type="match status" value="1"/>
</dbReference>
<evidence type="ECO:0000313" key="4">
    <source>
        <dbReference type="EMBL" id="MBF1352873.1"/>
    </source>
</evidence>
<feature type="non-terminal residue" evidence="4">
    <location>
        <position position="173"/>
    </location>
</feature>
<dbReference type="GO" id="GO:0030488">
    <property type="term" value="P:tRNA methylation"/>
    <property type="evidence" value="ECO:0007669"/>
    <property type="project" value="TreeGrafter"/>
</dbReference>
<dbReference type="Pfam" id="PF01926">
    <property type="entry name" value="MMR_HSR1"/>
    <property type="match status" value="1"/>
</dbReference>
<dbReference type="InterPro" id="IPR005225">
    <property type="entry name" value="Small_GTP-bd"/>
</dbReference>
<keyword evidence="2" id="KW-0342">GTP-binding</keyword>
<dbReference type="InterPro" id="IPR027417">
    <property type="entry name" value="P-loop_NTPase"/>
</dbReference>